<comment type="caution">
    <text evidence="1">The sequence shown here is derived from an EMBL/GenBank/DDBJ whole genome shotgun (WGS) entry which is preliminary data.</text>
</comment>
<gene>
    <name evidence="1" type="ORF">HRR80_006152</name>
</gene>
<dbReference type="EMBL" id="JAJGCB010000012">
    <property type="protein sequence ID" value="KAJ8990017.1"/>
    <property type="molecule type" value="Genomic_DNA"/>
</dbReference>
<name>A0AAN6ITI1_EXODE</name>
<dbReference type="Proteomes" id="UP001161757">
    <property type="component" value="Unassembled WGS sequence"/>
</dbReference>
<evidence type="ECO:0000313" key="1">
    <source>
        <dbReference type="EMBL" id="KAJ8990017.1"/>
    </source>
</evidence>
<proteinExistence type="predicted"/>
<sequence length="116" mass="12856">MGKKHMDQTGPDSTRSYTKMEWGRMEWFEQAIYLGMRRADYVVPAHELAYGEKGKISTGSHSAFDMPRPSTGKLLACKCKTVGDSPSFGSVPFVFSTVHKAKACKQAIQPVSQYSS</sequence>
<evidence type="ECO:0000313" key="2">
    <source>
        <dbReference type="Proteomes" id="UP001161757"/>
    </source>
</evidence>
<reference evidence="1" key="1">
    <citation type="submission" date="2023-01" db="EMBL/GenBank/DDBJ databases">
        <title>Exophiala dermititidis isolated from Cystic Fibrosis Patient.</title>
        <authorList>
            <person name="Kurbessoian T."/>
            <person name="Crocker A."/>
            <person name="Murante D."/>
            <person name="Hogan D.A."/>
            <person name="Stajich J.E."/>
        </authorList>
    </citation>
    <scope>NUCLEOTIDE SEQUENCE</scope>
    <source>
        <strain evidence="1">Ex8</strain>
    </source>
</reference>
<accession>A0AAN6ITI1</accession>
<dbReference type="AlphaFoldDB" id="A0AAN6ITI1"/>
<organism evidence="1 2">
    <name type="scientific">Exophiala dermatitidis</name>
    <name type="common">Black yeast-like fungus</name>
    <name type="synonym">Wangiella dermatitidis</name>
    <dbReference type="NCBI Taxonomy" id="5970"/>
    <lineage>
        <taxon>Eukaryota</taxon>
        <taxon>Fungi</taxon>
        <taxon>Dikarya</taxon>
        <taxon>Ascomycota</taxon>
        <taxon>Pezizomycotina</taxon>
        <taxon>Eurotiomycetes</taxon>
        <taxon>Chaetothyriomycetidae</taxon>
        <taxon>Chaetothyriales</taxon>
        <taxon>Herpotrichiellaceae</taxon>
        <taxon>Exophiala</taxon>
    </lineage>
</organism>
<protein>
    <submittedName>
        <fullName evidence="1">Uncharacterized protein</fullName>
    </submittedName>
</protein>